<keyword evidence="6" id="KW-0325">Glycoprotein</keyword>
<dbReference type="PANTHER" id="PTHR11923:SF51">
    <property type="entry name" value="LYSOSOME MEMBRANE PROTEIN 2"/>
    <property type="match status" value="1"/>
</dbReference>
<evidence type="ECO:0000256" key="6">
    <source>
        <dbReference type="ARBA" id="ARBA00023180"/>
    </source>
</evidence>
<dbReference type="Pfam" id="PF01130">
    <property type="entry name" value="CD36"/>
    <property type="match status" value="2"/>
</dbReference>
<reference evidence="8" key="1">
    <citation type="submission" date="2021-09" db="EMBL/GenBank/DDBJ databases">
        <authorList>
            <consortium name="AG Swart"/>
            <person name="Singh M."/>
            <person name="Singh A."/>
            <person name="Seah K."/>
            <person name="Emmerich C."/>
        </authorList>
    </citation>
    <scope>NUCLEOTIDE SEQUENCE</scope>
    <source>
        <strain evidence="8">ATCC30299</strain>
    </source>
</reference>
<evidence type="ECO:0000256" key="1">
    <source>
        <dbReference type="ARBA" id="ARBA00004370"/>
    </source>
</evidence>
<organism evidence="8 9">
    <name type="scientific">Blepharisma stoltei</name>
    <dbReference type="NCBI Taxonomy" id="1481888"/>
    <lineage>
        <taxon>Eukaryota</taxon>
        <taxon>Sar</taxon>
        <taxon>Alveolata</taxon>
        <taxon>Ciliophora</taxon>
        <taxon>Postciliodesmatophora</taxon>
        <taxon>Heterotrichea</taxon>
        <taxon>Heterotrichida</taxon>
        <taxon>Blepharismidae</taxon>
        <taxon>Blepharisma</taxon>
    </lineage>
</organism>
<evidence type="ECO:0000256" key="4">
    <source>
        <dbReference type="ARBA" id="ARBA00022989"/>
    </source>
</evidence>
<gene>
    <name evidence="8" type="ORF">BSTOLATCC_MIC26190</name>
</gene>
<proteinExistence type="inferred from homology"/>
<evidence type="ECO:0000256" key="2">
    <source>
        <dbReference type="ARBA" id="ARBA00010532"/>
    </source>
</evidence>
<keyword evidence="4 7" id="KW-1133">Transmembrane helix</keyword>
<evidence type="ECO:0000256" key="7">
    <source>
        <dbReference type="SAM" id="Phobius"/>
    </source>
</evidence>
<protein>
    <recommendedName>
        <fullName evidence="10">CD36 family protein</fullName>
    </recommendedName>
</protein>
<dbReference type="GO" id="GO:0005044">
    <property type="term" value="F:scavenger receptor activity"/>
    <property type="evidence" value="ECO:0007669"/>
    <property type="project" value="TreeGrafter"/>
</dbReference>
<sequence>MPKKPWVISGILGGLGLILILTAAIAPLIIDNDLKSQMKARIIMDDRSDHNLWGSLPGKSEIVLLHEYHFFDINNPEDVLKGALPSLTEQNGYYYQEFDDFLYYNYSSHHGTSKAWLRYFNYQRKAKTNHTVWRNDTHETDKITTVNLGPFGAWNTMKHSSPEKLALISLYQIIYTLNNDLAIAAYCQGIEKLLGNYTSAQNLIYDPAGINNEIGAEIWQDKYFGMGNWQTLQTWIKALEENLQNNVFVFPRPISGSLYLLQNNFGLNETQFEQIFTGEFKNYHDTVIQAFFNEYGCQETDGSQICDPAYLGALQWSASKITLGPPGDFPSQGSTIKCFNNTIYGYPEMSYFLSSTSTGEKYPGVSFTPGDYFELFYYDRVSGFPKWSNYTLLDVGHMNHFFALGREGLFSQIQADFNLFSENHALVLWDYINELVSSAALQGFTDQEIYNYDNRGIASEFSIGKLGSQALLEVTATLSDILLTEITATYDYLRLQYELGVTCEGILSDTLPSQTEICSIPQIQWSNDTTTMSYWLLPYWRGENSESWVWFQNITGLSDEEMETLYGNESTLVSNFTEFDSELKSHYSCINPGSACFSWDLSSKQWGNGYVTKNLPEIFSIFNIKNASSIYGLIPKYQPSFAYPPEYFSYIMTNNLTTDALSDEEIDLLLNFDYLFSSSQVQKLFIFDFQENYTSASEFFNLTDPETMANYIRFVIDKFMFGGIFRSKTVQELLWTDYDPFLNRIKNLNPLLGGDPSIDPSIVTFGKNQTRDMYEYIPLQFKNAINTGKTDIDQHRWYRLYGGVSYANIVKKQYFGESPWDSIINYVNYNPWDEEVDLVGGDSWGFQPDLDKDSKAKYYNQELAINFEAEYSKKVEWRGFNCLRFKLNSKAIQNSTQNPSHAKFYQFGPSGLINQTSALSSPIFAAKPYFLDADSMLDQLVTYMKPELNQPSEYNTVIDLEPYSGTPFYLSEKLMHTAELKPDALYPNLGKLSMENTGYRTYMPLMWVSKNLEISQHSADKYFGVINSTSSAIGLIKLLGFLFGAMLIAAMGMYLLRLYITTKRQKKAENPINGSQEILLEV</sequence>
<name>A0AAU9J363_9CILI</name>
<comment type="similarity">
    <text evidence="2">Belongs to the CD36 family.</text>
</comment>
<dbReference type="AlphaFoldDB" id="A0AAU9J363"/>
<dbReference type="Proteomes" id="UP001162131">
    <property type="component" value="Unassembled WGS sequence"/>
</dbReference>
<keyword evidence="5 7" id="KW-0472">Membrane</keyword>
<feature type="transmembrane region" description="Helical" evidence="7">
    <location>
        <begin position="1038"/>
        <end position="1060"/>
    </location>
</feature>
<evidence type="ECO:0000256" key="5">
    <source>
        <dbReference type="ARBA" id="ARBA00023136"/>
    </source>
</evidence>
<keyword evidence="9" id="KW-1185">Reference proteome</keyword>
<accession>A0AAU9J363</accession>
<dbReference type="GO" id="GO:0005737">
    <property type="term" value="C:cytoplasm"/>
    <property type="evidence" value="ECO:0007669"/>
    <property type="project" value="TreeGrafter"/>
</dbReference>
<evidence type="ECO:0000313" key="8">
    <source>
        <dbReference type="EMBL" id="CAG9320269.1"/>
    </source>
</evidence>
<evidence type="ECO:0000313" key="9">
    <source>
        <dbReference type="Proteomes" id="UP001162131"/>
    </source>
</evidence>
<dbReference type="EMBL" id="CAJZBQ010000025">
    <property type="protein sequence ID" value="CAG9320269.1"/>
    <property type="molecule type" value="Genomic_DNA"/>
</dbReference>
<dbReference type="GO" id="GO:0016020">
    <property type="term" value="C:membrane"/>
    <property type="evidence" value="ECO:0007669"/>
    <property type="project" value="UniProtKB-SubCell"/>
</dbReference>
<comment type="subcellular location">
    <subcellularLocation>
        <location evidence="1">Membrane</location>
    </subcellularLocation>
</comment>
<dbReference type="PANTHER" id="PTHR11923">
    <property type="entry name" value="SCAVENGER RECEPTOR CLASS B TYPE-1 SR-B1"/>
    <property type="match status" value="1"/>
</dbReference>
<keyword evidence="3 7" id="KW-0812">Transmembrane</keyword>
<dbReference type="InterPro" id="IPR002159">
    <property type="entry name" value="CD36_fam"/>
</dbReference>
<comment type="caution">
    <text evidence="8">The sequence shown here is derived from an EMBL/GenBank/DDBJ whole genome shotgun (WGS) entry which is preliminary data.</text>
</comment>
<evidence type="ECO:0000256" key="3">
    <source>
        <dbReference type="ARBA" id="ARBA00022692"/>
    </source>
</evidence>
<evidence type="ECO:0008006" key="10">
    <source>
        <dbReference type="Google" id="ProtNLM"/>
    </source>
</evidence>
<feature type="transmembrane region" description="Helical" evidence="7">
    <location>
        <begin position="7"/>
        <end position="30"/>
    </location>
</feature>